<dbReference type="InterPro" id="IPR019251">
    <property type="entry name" value="DUF2231_TM"/>
</dbReference>
<dbReference type="AlphaFoldDB" id="A0A560B9D5"/>
<organism evidence="3 4">
    <name type="scientific">Azospirillum brasilense</name>
    <dbReference type="NCBI Taxonomy" id="192"/>
    <lineage>
        <taxon>Bacteria</taxon>
        <taxon>Pseudomonadati</taxon>
        <taxon>Pseudomonadota</taxon>
        <taxon>Alphaproteobacteria</taxon>
        <taxon>Rhodospirillales</taxon>
        <taxon>Azospirillaceae</taxon>
        <taxon>Azospirillum</taxon>
    </lineage>
</organism>
<comment type="caution">
    <text evidence="3">The sequence shown here is derived from an EMBL/GenBank/DDBJ whole genome shotgun (WGS) entry which is preliminary data.</text>
</comment>
<sequence>MVAIVDHGRPARAIHPLHAVLLAASLPLFLGGLLCDIAYSRSFEIQWSNFAAWLIAGGMVFAGVSLLWAFIDLFRAGRRRGHGLAYFVLLVITVALGLVNAFVHARDAWGIMPEGLILSAAVTLTALLATWFGFSSFRMSHLTDQPMGRHAGRHTGRHTGVTR</sequence>
<accession>A0A560B9D5</accession>
<feature type="domain" description="DUF2231" evidence="2">
    <location>
        <begin position="15"/>
        <end position="134"/>
    </location>
</feature>
<feature type="transmembrane region" description="Helical" evidence="1">
    <location>
        <begin position="83"/>
        <end position="103"/>
    </location>
</feature>
<reference evidence="3 4" key="1">
    <citation type="submission" date="2019-06" db="EMBL/GenBank/DDBJ databases">
        <title>Genomic Encyclopedia of Type Strains, Phase IV (KMG-V): Genome sequencing to study the core and pangenomes of soil and plant-associated prokaryotes.</title>
        <authorList>
            <person name="Whitman W."/>
        </authorList>
    </citation>
    <scope>NUCLEOTIDE SEQUENCE [LARGE SCALE GENOMIC DNA]</scope>
    <source>
        <strain evidence="3 4">BR 11796</strain>
    </source>
</reference>
<evidence type="ECO:0000259" key="2">
    <source>
        <dbReference type="Pfam" id="PF09990"/>
    </source>
</evidence>
<dbReference type="Pfam" id="PF09990">
    <property type="entry name" value="DUF2231"/>
    <property type="match status" value="1"/>
</dbReference>
<keyword evidence="1" id="KW-1133">Transmembrane helix</keyword>
<gene>
    <name evidence="3" type="ORF">FBZ82_105266</name>
</gene>
<proteinExistence type="predicted"/>
<evidence type="ECO:0000256" key="1">
    <source>
        <dbReference type="SAM" id="Phobius"/>
    </source>
</evidence>
<evidence type="ECO:0000313" key="4">
    <source>
        <dbReference type="Proteomes" id="UP000316083"/>
    </source>
</evidence>
<evidence type="ECO:0000313" key="3">
    <source>
        <dbReference type="EMBL" id="TWA69109.1"/>
    </source>
</evidence>
<feature type="transmembrane region" description="Helical" evidence="1">
    <location>
        <begin position="51"/>
        <end position="71"/>
    </location>
</feature>
<keyword evidence="1" id="KW-0812">Transmembrane</keyword>
<name>A0A560B9D5_AZOBR</name>
<dbReference type="EMBL" id="VITF01000005">
    <property type="protein sequence ID" value="TWA69109.1"/>
    <property type="molecule type" value="Genomic_DNA"/>
</dbReference>
<feature type="transmembrane region" description="Helical" evidence="1">
    <location>
        <begin position="115"/>
        <end position="134"/>
    </location>
</feature>
<keyword evidence="1" id="KW-0472">Membrane</keyword>
<dbReference type="RefSeq" id="WP_211105093.1">
    <property type="nucleotide sequence ID" value="NZ_VITF01000005.1"/>
</dbReference>
<protein>
    <submittedName>
        <fullName evidence="3">Putative membrane protein</fullName>
    </submittedName>
</protein>
<feature type="transmembrane region" description="Helical" evidence="1">
    <location>
        <begin position="19"/>
        <end position="39"/>
    </location>
</feature>
<dbReference type="Proteomes" id="UP000316083">
    <property type="component" value="Unassembled WGS sequence"/>
</dbReference>